<dbReference type="EMBL" id="MU006089">
    <property type="protein sequence ID" value="KAF2842915.1"/>
    <property type="molecule type" value="Genomic_DNA"/>
</dbReference>
<dbReference type="AlphaFoldDB" id="A0A9P4SJE7"/>
<gene>
    <name evidence="1" type="ORF">M501DRAFT_924597</name>
</gene>
<accession>A0A9P4SJE7</accession>
<dbReference type="Proteomes" id="UP000799429">
    <property type="component" value="Unassembled WGS sequence"/>
</dbReference>
<dbReference type="OrthoDB" id="3351042at2759"/>
<comment type="caution">
    <text evidence="1">The sequence shown here is derived from an EMBL/GenBank/DDBJ whole genome shotgun (WGS) entry which is preliminary data.</text>
</comment>
<sequence length="266" mass="28260">MTTTTTVKSLQVTIKHKLMGVDADIRLASTYPASSPISCAKGWFAPYLFASARTPLIPRARDFAIAQFFGPFVAADYAMAHKLVAEASHVLSLCDPDPAVNIGVNRLVVLFVGIAPFRADMWSTSRRPGCGTLIFHLLDGCPALVVPVTGNAPIVAWSPWTLAQMRASGGLGASASASASVSVSVGTSDVGNGTYRAEWQHEQLCEWLDGIVSVAHLSPGIREKYIDVLGRAVSLVINGALASERAGKTVLGKVDPERAGICMFRY</sequence>
<name>A0A9P4SJE7_9PEZI</name>
<reference evidence="1" key="1">
    <citation type="journal article" date="2020" name="Stud. Mycol.">
        <title>101 Dothideomycetes genomes: a test case for predicting lifestyles and emergence of pathogens.</title>
        <authorList>
            <person name="Haridas S."/>
            <person name="Albert R."/>
            <person name="Binder M."/>
            <person name="Bloem J."/>
            <person name="Labutti K."/>
            <person name="Salamov A."/>
            <person name="Andreopoulos B."/>
            <person name="Baker S."/>
            <person name="Barry K."/>
            <person name="Bills G."/>
            <person name="Bluhm B."/>
            <person name="Cannon C."/>
            <person name="Castanera R."/>
            <person name="Culley D."/>
            <person name="Daum C."/>
            <person name="Ezra D."/>
            <person name="Gonzalez J."/>
            <person name="Henrissat B."/>
            <person name="Kuo A."/>
            <person name="Liang C."/>
            <person name="Lipzen A."/>
            <person name="Lutzoni F."/>
            <person name="Magnuson J."/>
            <person name="Mondo S."/>
            <person name="Nolan M."/>
            <person name="Ohm R."/>
            <person name="Pangilinan J."/>
            <person name="Park H.-J."/>
            <person name="Ramirez L."/>
            <person name="Alfaro M."/>
            <person name="Sun H."/>
            <person name="Tritt A."/>
            <person name="Yoshinaga Y."/>
            <person name="Zwiers L.-H."/>
            <person name="Turgeon B."/>
            <person name="Goodwin S."/>
            <person name="Spatafora J."/>
            <person name="Crous P."/>
            <person name="Grigoriev I."/>
        </authorList>
    </citation>
    <scope>NUCLEOTIDE SEQUENCE</scope>
    <source>
        <strain evidence="1">CBS 101060</strain>
    </source>
</reference>
<evidence type="ECO:0000313" key="2">
    <source>
        <dbReference type="Proteomes" id="UP000799429"/>
    </source>
</evidence>
<protein>
    <submittedName>
        <fullName evidence="1">Uncharacterized protein</fullName>
    </submittedName>
</protein>
<evidence type="ECO:0000313" key="1">
    <source>
        <dbReference type="EMBL" id="KAF2842915.1"/>
    </source>
</evidence>
<proteinExistence type="predicted"/>
<organism evidence="1 2">
    <name type="scientific">Patellaria atrata CBS 101060</name>
    <dbReference type="NCBI Taxonomy" id="1346257"/>
    <lineage>
        <taxon>Eukaryota</taxon>
        <taxon>Fungi</taxon>
        <taxon>Dikarya</taxon>
        <taxon>Ascomycota</taxon>
        <taxon>Pezizomycotina</taxon>
        <taxon>Dothideomycetes</taxon>
        <taxon>Dothideomycetes incertae sedis</taxon>
        <taxon>Patellariales</taxon>
        <taxon>Patellariaceae</taxon>
        <taxon>Patellaria</taxon>
    </lineage>
</organism>
<keyword evidence="2" id="KW-1185">Reference proteome</keyword>